<evidence type="ECO:0000259" key="4">
    <source>
        <dbReference type="PROSITE" id="PS50106"/>
    </source>
</evidence>
<dbReference type="PANTHER" id="PTHR43343">
    <property type="entry name" value="PEPTIDASE S12"/>
    <property type="match status" value="1"/>
</dbReference>
<dbReference type="AlphaFoldDB" id="A0A9X5H4K2"/>
<keyword evidence="1 5" id="KW-0645">Protease</keyword>
<feature type="compositionally biased region" description="Acidic residues" evidence="3">
    <location>
        <begin position="125"/>
        <end position="144"/>
    </location>
</feature>
<sequence>MEERKPEEQKSLDEYSQKESQNTRPCGTGEVDSMNYGQGEQEEKSAAGDEPPSGSEEEEREAFSFLQETIKPKPVTGGQIALQLVKVAVYGLIIGVTACCGFYAVRPWAEETFHEEAQEVTLPKDEEEVTEPVSDEEEEKEPEPEPQIIVPELTADSYREIMQSMYAVAKEADRCVVYVRKAKEGENQRGAGAHTGTTGIVAADNGQELLILSDNSVCEGTEQWAVIFPDHTRYTAKLVKQDGNRGLAVFGIDRASISESTWNVVRVAELGNSNISVRGDLVIAVGQMFGYENGLGYGIISAKEWDHDYADGQCGVIATDISASPGASGVLFNQKGQVIGLVKGGILGEGASALVNALEVSDMKQVMGLLLNGETVPYTGIFGTAVTDELSEEKKIPKGLYVTNVQADSPAMKAGIQNGDVILEVGANSVTGIVSYEKAVLECKAGEAVKVRGQRLGSGGYVEVDFTVTMGSME</sequence>
<dbReference type="PROSITE" id="PS50106">
    <property type="entry name" value="PDZ"/>
    <property type="match status" value="1"/>
</dbReference>
<name>A0A9X5H4K2_9FIRM</name>
<dbReference type="Pfam" id="PF13365">
    <property type="entry name" value="Trypsin_2"/>
    <property type="match status" value="1"/>
</dbReference>
<feature type="domain" description="PDZ" evidence="4">
    <location>
        <begin position="380"/>
        <end position="440"/>
    </location>
</feature>
<evidence type="ECO:0000313" key="5">
    <source>
        <dbReference type="EMBL" id="NDO68827.1"/>
    </source>
</evidence>
<organism evidence="5 6">
    <name type="scientific">Schaedlerella arabinosiphila</name>
    <dbReference type="NCBI Taxonomy" id="2044587"/>
    <lineage>
        <taxon>Bacteria</taxon>
        <taxon>Bacillati</taxon>
        <taxon>Bacillota</taxon>
        <taxon>Clostridia</taxon>
        <taxon>Lachnospirales</taxon>
        <taxon>Lachnospiraceae</taxon>
        <taxon>Schaedlerella</taxon>
    </lineage>
</organism>
<keyword evidence="2" id="KW-0378">Hydrolase</keyword>
<dbReference type="SUPFAM" id="SSF50494">
    <property type="entry name" value="Trypsin-like serine proteases"/>
    <property type="match status" value="1"/>
</dbReference>
<dbReference type="SMART" id="SM00228">
    <property type="entry name" value="PDZ"/>
    <property type="match status" value="1"/>
</dbReference>
<dbReference type="InterPro" id="IPR051201">
    <property type="entry name" value="Chloro_Bact_Ser_Proteases"/>
</dbReference>
<evidence type="ECO:0000256" key="1">
    <source>
        <dbReference type="ARBA" id="ARBA00022670"/>
    </source>
</evidence>
<evidence type="ECO:0000256" key="3">
    <source>
        <dbReference type="SAM" id="MobiDB-lite"/>
    </source>
</evidence>
<reference evidence="5 6" key="1">
    <citation type="submission" date="2019-07" db="EMBL/GenBank/DDBJ databases">
        <title>Draft genome sequences of 15 bacterial species constituting the stable defined intestinal microbiota of the GM15 gnotobiotic mouse model.</title>
        <authorList>
            <person name="Elie C."/>
            <person name="Mathieu A."/>
            <person name="Saliou A."/>
            <person name="Darnaud M."/>
            <person name="Leulier F."/>
            <person name="Tamellini A."/>
        </authorList>
    </citation>
    <scope>NUCLEOTIDE SEQUENCE [LARGE SCALE GENOMIC DNA]</scope>
    <source>
        <strain evidence="6">ASF 502</strain>
    </source>
</reference>
<dbReference type="PANTHER" id="PTHR43343:SF3">
    <property type="entry name" value="PROTEASE DO-LIKE 8, CHLOROPLASTIC"/>
    <property type="match status" value="1"/>
</dbReference>
<feature type="region of interest" description="Disordered" evidence="3">
    <location>
        <begin position="116"/>
        <end position="145"/>
    </location>
</feature>
<feature type="compositionally biased region" description="Basic and acidic residues" evidence="3">
    <location>
        <begin position="1"/>
        <end position="17"/>
    </location>
</feature>
<dbReference type="InterPro" id="IPR001478">
    <property type="entry name" value="PDZ"/>
</dbReference>
<dbReference type="GO" id="GO:0004252">
    <property type="term" value="F:serine-type endopeptidase activity"/>
    <property type="evidence" value="ECO:0007669"/>
    <property type="project" value="InterPro"/>
</dbReference>
<dbReference type="InterPro" id="IPR009003">
    <property type="entry name" value="Peptidase_S1_PA"/>
</dbReference>
<comment type="caution">
    <text evidence="5">The sequence shown here is derived from an EMBL/GenBank/DDBJ whole genome shotgun (WGS) entry which is preliminary data.</text>
</comment>
<evidence type="ECO:0000256" key="2">
    <source>
        <dbReference type="ARBA" id="ARBA00022801"/>
    </source>
</evidence>
<dbReference type="SUPFAM" id="SSF50156">
    <property type="entry name" value="PDZ domain-like"/>
    <property type="match status" value="1"/>
</dbReference>
<dbReference type="InterPro" id="IPR036034">
    <property type="entry name" value="PDZ_sf"/>
</dbReference>
<gene>
    <name evidence="5" type="ORF">FMM80_09095</name>
</gene>
<evidence type="ECO:0000313" key="6">
    <source>
        <dbReference type="Proteomes" id="UP000474104"/>
    </source>
</evidence>
<dbReference type="Pfam" id="PF13180">
    <property type="entry name" value="PDZ_2"/>
    <property type="match status" value="1"/>
</dbReference>
<dbReference type="Proteomes" id="UP000474104">
    <property type="component" value="Unassembled WGS sequence"/>
</dbReference>
<dbReference type="PRINTS" id="PR00834">
    <property type="entry name" value="PROTEASES2C"/>
</dbReference>
<dbReference type="Gene3D" id="2.30.42.10">
    <property type="match status" value="1"/>
</dbReference>
<accession>A0A9X5H4K2</accession>
<protein>
    <submittedName>
        <fullName evidence="5">Serine protease</fullName>
    </submittedName>
</protein>
<proteinExistence type="predicted"/>
<dbReference type="InterPro" id="IPR001940">
    <property type="entry name" value="Peptidase_S1C"/>
</dbReference>
<dbReference type="EMBL" id="VIRB01000058">
    <property type="protein sequence ID" value="NDO68827.1"/>
    <property type="molecule type" value="Genomic_DNA"/>
</dbReference>
<dbReference type="Gene3D" id="2.40.10.120">
    <property type="match status" value="1"/>
</dbReference>
<dbReference type="GO" id="GO:0006508">
    <property type="term" value="P:proteolysis"/>
    <property type="evidence" value="ECO:0007669"/>
    <property type="project" value="UniProtKB-KW"/>
</dbReference>
<feature type="region of interest" description="Disordered" evidence="3">
    <location>
        <begin position="1"/>
        <end position="63"/>
    </location>
</feature>